<dbReference type="SUPFAM" id="SSF53098">
    <property type="entry name" value="Ribonuclease H-like"/>
    <property type="match status" value="1"/>
</dbReference>
<organism evidence="9 10">
    <name type="scientific">Sitophilus oryzae</name>
    <name type="common">Rice weevil</name>
    <name type="synonym">Curculio oryzae</name>
    <dbReference type="NCBI Taxonomy" id="7048"/>
    <lineage>
        <taxon>Eukaryota</taxon>
        <taxon>Metazoa</taxon>
        <taxon>Ecdysozoa</taxon>
        <taxon>Arthropoda</taxon>
        <taxon>Hexapoda</taxon>
        <taxon>Insecta</taxon>
        <taxon>Pterygota</taxon>
        <taxon>Neoptera</taxon>
        <taxon>Endopterygota</taxon>
        <taxon>Coleoptera</taxon>
        <taxon>Polyphaga</taxon>
        <taxon>Cucujiformia</taxon>
        <taxon>Curculionidae</taxon>
        <taxon>Dryophthorinae</taxon>
        <taxon>Sitophilus</taxon>
    </lineage>
</organism>
<dbReference type="Gene3D" id="3.30.70.270">
    <property type="match status" value="2"/>
</dbReference>
<gene>
    <name evidence="10" type="primary">LOC115874089</name>
</gene>
<dbReference type="Gene3D" id="3.30.420.10">
    <property type="entry name" value="Ribonuclease H-like superfamily/Ribonuclease H"/>
    <property type="match status" value="1"/>
</dbReference>
<dbReference type="Proteomes" id="UP000504635">
    <property type="component" value="Unplaced"/>
</dbReference>
<dbReference type="CDD" id="cd01647">
    <property type="entry name" value="RT_LTR"/>
    <property type="match status" value="1"/>
</dbReference>
<dbReference type="InterPro" id="IPR001584">
    <property type="entry name" value="Integrase_cat-core"/>
</dbReference>
<keyword evidence="3" id="KW-0540">Nuclease</keyword>
<dbReference type="GO" id="GO:0004519">
    <property type="term" value="F:endonuclease activity"/>
    <property type="evidence" value="ECO:0007669"/>
    <property type="project" value="UniProtKB-KW"/>
</dbReference>
<dbReference type="Gene3D" id="1.10.340.70">
    <property type="match status" value="1"/>
</dbReference>
<dbReference type="GeneID" id="115874089"/>
<dbReference type="InterPro" id="IPR041588">
    <property type="entry name" value="Integrase_H2C2"/>
</dbReference>
<dbReference type="InterPro" id="IPR043502">
    <property type="entry name" value="DNA/RNA_pol_sf"/>
</dbReference>
<dbReference type="InterPro" id="IPR041577">
    <property type="entry name" value="RT_RNaseH_2"/>
</dbReference>
<evidence type="ECO:0000256" key="6">
    <source>
        <dbReference type="SAM" id="MobiDB-lite"/>
    </source>
</evidence>
<keyword evidence="4" id="KW-0255">Endonuclease</keyword>
<dbReference type="OrthoDB" id="6760484at2759"/>
<sequence length="1041" mass="118918">MDNYFKPPEPLLLDGNISESWKRFSQKFDLFSKATGLDTKEEGKQIACFLSLIGDDGLDLFNSFSCEAGKDKILAEIKKKFEDHCAPQKNVIFERAKFNTIVQKEGQTFDSFLTELTKAIDVCRATETSKDQVKTLDNESRLNAVRASTSRTESRTFNKPVCDKDPNKPCKSCGYKHKFGNKCPAAGKTCAKCQGRDHFAKVCPNKSERNDSHRNKVYKKKVNCVDKESSSESTEESDHEFYISAINSSGRSKNNTETMWTKEIWIKGKPITFKLDTGAEIAYTQDKCYIDVYGDPNFKLQCFGEVVLECKVKECVEKVPFVVVSAQSKIPLLGLQECLKLKLIKRVDSLNKPSVFKTLDDVVSQYANVFEGLGKFPTQHHITLKQNAKPKINAIRRVPNILLEPLKKKLYDLVSKDIIEKVDKPTEWVHPLVIVEKPNGDLRLCLDPKDLNQAIQREHFLIPSCDDIAVKLTNKKFFTVLDMKDGYWQVELDSPSADLMTFGTPFGRFRFKRLAFGICSAPEVFQKKNFEIFGDIPGVGLYFDDLIVTGATEAEHDQNLRCVLEKATKHNLKFNKEKIQFKKESVKFMGQIFSHKGVETNKKYVEAILKMPVPECKADVLRFLGMVKYIGKFIPNLSKITAPLRNLTRNDIEFEWTEECKNSFNNLLHLLTNSPVLTYFNSKIPIEIETDASKDGLSACLLQEGKPVAFASRSLTKTEQTYAQIEKEALAIVFAIKKFHYFIYGMPTKIYSDHKPLESIFKKELQPKVKLLHEGHLGIEKTKSHARKAFYWPGITVDIESYVKNCKICEKFSRKNPKQTLLQYPILERPWERVGSDIFTYADQSYCVLFDAYSNWLEILPIRNKSAEAIIAQMKPVFARFAAPDILVTDNVPYNSVKFLEFAKNWNFTLVTRSPEYPQSNGLAEKAPMLCVNVKEKILAKRKINEQHYNKNAKSLKPLNKGCNVTVLNNRNNVWEPAKIEKLHDSPRSYVLQDCRGNTIRRNRIDIKPSENPFKLTDNSFESETDNSNSTDSDVTPLTYT</sequence>
<evidence type="ECO:0000259" key="8">
    <source>
        <dbReference type="PROSITE" id="PS50994"/>
    </source>
</evidence>
<dbReference type="GO" id="GO:0015074">
    <property type="term" value="P:DNA integration"/>
    <property type="evidence" value="ECO:0007669"/>
    <property type="project" value="InterPro"/>
</dbReference>
<evidence type="ECO:0000313" key="10">
    <source>
        <dbReference type="RefSeq" id="XP_030745014.1"/>
    </source>
</evidence>
<feature type="domain" description="Reverse transcriptase" evidence="7">
    <location>
        <begin position="416"/>
        <end position="593"/>
    </location>
</feature>
<dbReference type="InterPro" id="IPR012337">
    <property type="entry name" value="RNaseH-like_sf"/>
</dbReference>
<dbReference type="GO" id="GO:0003676">
    <property type="term" value="F:nucleic acid binding"/>
    <property type="evidence" value="ECO:0007669"/>
    <property type="project" value="InterPro"/>
</dbReference>
<dbReference type="InterPro" id="IPR000477">
    <property type="entry name" value="RT_dom"/>
</dbReference>
<keyword evidence="9" id="KW-1185">Reference proteome</keyword>
<feature type="region of interest" description="Disordered" evidence="6">
    <location>
        <begin position="1003"/>
        <end position="1041"/>
    </location>
</feature>
<dbReference type="PROSITE" id="PS50994">
    <property type="entry name" value="INTEGRASE"/>
    <property type="match status" value="1"/>
</dbReference>
<feature type="domain" description="Integrase catalytic" evidence="8">
    <location>
        <begin position="826"/>
        <end position="927"/>
    </location>
</feature>
<evidence type="ECO:0000256" key="1">
    <source>
        <dbReference type="ARBA" id="ARBA00012493"/>
    </source>
</evidence>
<dbReference type="InterPro" id="IPR050951">
    <property type="entry name" value="Retrovirus_Pol_polyprotein"/>
</dbReference>
<dbReference type="PANTHER" id="PTHR37984:SF9">
    <property type="entry name" value="INTEGRASE CATALYTIC DOMAIN-CONTAINING PROTEIN"/>
    <property type="match status" value="1"/>
</dbReference>
<dbReference type="CDD" id="cd09274">
    <property type="entry name" value="RNase_HI_RT_Ty3"/>
    <property type="match status" value="1"/>
</dbReference>
<dbReference type="PANTHER" id="PTHR37984">
    <property type="entry name" value="PROTEIN CBG26694"/>
    <property type="match status" value="1"/>
</dbReference>
<name>A0A6J2X246_SITOR</name>
<keyword evidence="2" id="KW-0548">Nucleotidyltransferase</keyword>
<dbReference type="AlphaFoldDB" id="A0A6J2X246"/>
<evidence type="ECO:0000259" key="7">
    <source>
        <dbReference type="PROSITE" id="PS50878"/>
    </source>
</evidence>
<dbReference type="InParanoid" id="A0A6J2X246"/>
<evidence type="ECO:0000256" key="4">
    <source>
        <dbReference type="ARBA" id="ARBA00022759"/>
    </source>
</evidence>
<evidence type="ECO:0000256" key="2">
    <source>
        <dbReference type="ARBA" id="ARBA00022695"/>
    </source>
</evidence>
<dbReference type="GO" id="GO:0003964">
    <property type="term" value="F:RNA-directed DNA polymerase activity"/>
    <property type="evidence" value="ECO:0007669"/>
    <property type="project" value="UniProtKB-KW"/>
</dbReference>
<reference evidence="10" key="1">
    <citation type="submission" date="2025-08" db="UniProtKB">
        <authorList>
            <consortium name="RefSeq"/>
        </authorList>
    </citation>
    <scope>IDENTIFICATION</scope>
    <source>
        <tissue evidence="10">Gonads</tissue>
    </source>
</reference>
<proteinExistence type="predicted"/>
<accession>A0A6J2X246</accession>
<dbReference type="KEGG" id="soy:115874089"/>
<dbReference type="Pfam" id="PF00078">
    <property type="entry name" value="RVT_1"/>
    <property type="match status" value="1"/>
</dbReference>
<protein>
    <recommendedName>
        <fullName evidence="1">RNA-directed DNA polymerase</fullName>
        <ecNumber evidence="1">2.7.7.49</ecNumber>
    </recommendedName>
</protein>
<evidence type="ECO:0000313" key="9">
    <source>
        <dbReference type="Proteomes" id="UP000504635"/>
    </source>
</evidence>
<dbReference type="RefSeq" id="XP_030745014.1">
    <property type="nucleotide sequence ID" value="XM_030889154.1"/>
</dbReference>
<dbReference type="GO" id="GO:0042575">
    <property type="term" value="C:DNA polymerase complex"/>
    <property type="evidence" value="ECO:0007669"/>
    <property type="project" value="UniProtKB-ARBA"/>
</dbReference>
<dbReference type="FunFam" id="3.10.20.370:FF:000001">
    <property type="entry name" value="Retrovirus-related Pol polyprotein from transposon 17.6-like protein"/>
    <property type="match status" value="1"/>
</dbReference>
<dbReference type="EC" id="2.7.7.49" evidence="1"/>
<evidence type="ECO:0000256" key="5">
    <source>
        <dbReference type="ARBA" id="ARBA00022918"/>
    </source>
</evidence>
<dbReference type="FunFam" id="3.30.70.270:FF:000026">
    <property type="entry name" value="Transposon Ty3-G Gag-Pol polyprotein"/>
    <property type="match status" value="1"/>
</dbReference>
<dbReference type="Pfam" id="PF17919">
    <property type="entry name" value="RT_RNaseH_2"/>
    <property type="match status" value="1"/>
</dbReference>
<dbReference type="InterPro" id="IPR036397">
    <property type="entry name" value="RNaseH_sf"/>
</dbReference>
<dbReference type="InterPro" id="IPR043128">
    <property type="entry name" value="Rev_trsase/Diguanyl_cyclase"/>
</dbReference>
<keyword evidence="4" id="KW-0378">Hydrolase</keyword>
<dbReference type="PROSITE" id="PS50878">
    <property type="entry name" value="RT_POL"/>
    <property type="match status" value="1"/>
</dbReference>
<keyword evidence="5" id="KW-0695">RNA-directed DNA polymerase</keyword>
<dbReference type="Gene3D" id="3.10.10.10">
    <property type="entry name" value="HIV Type 1 Reverse Transcriptase, subunit A, domain 1"/>
    <property type="match status" value="1"/>
</dbReference>
<evidence type="ECO:0000256" key="3">
    <source>
        <dbReference type="ARBA" id="ARBA00022722"/>
    </source>
</evidence>
<keyword evidence="2" id="KW-0808">Transferase</keyword>
<dbReference type="Pfam" id="PF17921">
    <property type="entry name" value="Integrase_H2C2"/>
    <property type="match status" value="1"/>
</dbReference>
<dbReference type="SUPFAM" id="SSF56672">
    <property type="entry name" value="DNA/RNA polymerases"/>
    <property type="match status" value="1"/>
</dbReference>